<feature type="domain" description="NADP-dependent oxidoreductase" evidence="1">
    <location>
        <begin position="18"/>
        <end position="314"/>
    </location>
</feature>
<dbReference type="PANTHER" id="PTHR42686:SF1">
    <property type="entry name" value="GH17980P-RELATED"/>
    <property type="match status" value="1"/>
</dbReference>
<dbReference type="CDD" id="cd19152">
    <property type="entry name" value="AKR_AKR15A"/>
    <property type="match status" value="1"/>
</dbReference>
<comment type="caution">
    <text evidence="2">The sequence shown here is derived from an EMBL/GenBank/DDBJ whole genome shotgun (WGS) entry which is preliminary data.</text>
</comment>
<dbReference type="Pfam" id="PF00248">
    <property type="entry name" value="Aldo_ket_red"/>
    <property type="match status" value="1"/>
</dbReference>
<dbReference type="GO" id="GO:0016491">
    <property type="term" value="F:oxidoreductase activity"/>
    <property type="evidence" value="ECO:0007669"/>
    <property type="project" value="InterPro"/>
</dbReference>
<proteinExistence type="predicted"/>
<dbReference type="GO" id="GO:0005829">
    <property type="term" value="C:cytosol"/>
    <property type="evidence" value="ECO:0007669"/>
    <property type="project" value="TreeGrafter"/>
</dbReference>
<dbReference type="Gene3D" id="3.20.20.100">
    <property type="entry name" value="NADP-dependent oxidoreductase domain"/>
    <property type="match status" value="1"/>
</dbReference>
<dbReference type="EMBL" id="JNSL01000160">
    <property type="protein sequence ID" value="KGA14097.1"/>
    <property type="molecule type" value="Genomic_DNA"/>
</dbReference>
<dbReference type="InterPro" id="IPR020471">
    <property type="entry name" value="AKR"/>
</dbReference>
<reference evidence="2" key="1">
    <citation type="submission" date="2014-06" db="EMBL/GenBank/DDBJ databases">
        <title>Key roles for freshwater Actinobacteria revealed by deep metagenomic sequencing.</title>
        <authorList>
            <person name="Ghai R."/>
            <person name="Mizuno C.M."/>
            <person name="Picazo A."/>
            <person name="Camacho A."/>
            <person name="Rodriguez-Valera F."/>
        </authorList>
    </citation>
    <scope>NUCLEOTIDE SEQUENCE</scope>
</reference>
<organism evidence="2">
    <name type="scientific">freshwater metagenome</name>
    <dbReference type="NCBI Taxonomy" id="449393"/>
    <lineage>
        <taxon>unclassified sequences</taxon>
        <taxon>metagenomes</taxon>
        <taxon>ecological metagenomes</taxon>
    </lineage>
</organism>
<dbReference type="SUPFAM" id="SSF51430">
    <property type="entry name" value="NAD(P)-linked oxidoreductase"/>
    <property type="match status" value="1"/>
</dbReference>
<protein>
    <recommendedName>
        <fullName evidence="1">NADP-dependent oxidoreductase domain-containing protein</fullName>
    </recommendedName>
</protein>
<accession>A0A094PSM6</accession>
<name>A0A094PSM6_9ZZZZ</name>
<dbReference type="InterPro" id="IPR036812">
    <property type="entry name" value="NAD(P)_OxRdtase_dom_sf"/>
</dbReference>
<evidence type="ECO:0000313" key="2">
    <source>
        <dbReference type="EMBL" id="KGA14097.1"/>
    </source>
</evidence>
<dbReference type="AlphaFoldDB" id="A0A094PSM6"/>
<sequence length="324" mass="35139">MRHSELVSIHGTDVQVSRLSLGTAPLGGLFKKVAESESDAVIDHALQAGINYIDTAPLYGYGVGEVRVGRGIRGHRPQPTLSTKVGRLFRPGKNQEQDKYPDSDPTIEIYIDNSPTGIRKSLEESLRRLGRDSIEIVYIHDAEEWVSQAINVVYPELHKMREEGLLKAIGIGMNWCPPAVSIMQDTDLNIALIAGRFTLLDQSAQDVLYPLALKKHVSIIAAGVFNSGVLANPVAGAHYDYEPAPPEIIERARAIGAFLQDCGTTLTDAAMQFPLRHPAVASVLTGAASLAELKANIASFNTELPSNLWSEMESAGLIAPVNLR</sequence>
<dbReference type="InterPro" id="IPR023210">
    <property type="entry name" value="NADP_OxRdtase_dom"/>
</dbReference>
<dbReference type="PANTHER" id="PTHR42686">
    <property type="entry name" value="GH17980P-RELATED"/>
    <property type="match status" value="1"/>
</dbReference>
<gene>
    <name evidence="2" type="ORF">GM51_18090</name>
</gene>
<evidence type="ECO:0000259" key="1">
    <source>
        <dbReference type="Pfam" id="PF00248"/>
    </source>
</evidence>